<dbReference type="InterPro" id="IPR002397">
    <property type="entry name" value="Cyt_P450_B"/>
</dbReference>
<feature type="non-terminal residue" evidence="3">
    <location>
        <position position="421"/>
    </location>
</feature>
<reference evidence="3 4" key="1">
    <citation type="submission" date="2020-02" db="EMBL/GenBank/DDBJ databases">
        <title>Acidophilic actinobacteria isolated from forest soil.</title>
        <authorList>
            <person name="Golinska P."/>
        </authorList>
    </citation>
    <scope>NUCLEOTIDE SEQUENCE [LARGE SCALE GENOMIC DNA]</scope>
    <source>
        <strain evidence="3 4">NL8</strain>
    </source>
</reference>
<evidence type="ECO:0000256" key="2">
    <source>
        <dbReference type="RuleBase" id="RU000461"/>
    </source>
</evidence>
<dbReference type="PRINTS" id="PR00359">
    <property type="entry name" value="BP450"/>
</dbReference>
<evidence type="ECO:0000313" key="3">
    <source>
        <dbReference type="EMBL" id="MBS2554113.1"/>
    </source>
</evidence>
<dbReference type="RefSeq" id="WP_212021298.1">
    <property type="nucleotide sequence ID" value="NZ_JAAFYZ010000322.1"/>
</dbReference>
<dbReference type="InterPro" id="IPR001128">
    <property type="entry name" value="Cyt_P450"/>
</dbReference>
<dbReference type="Proteomes" id="UP000730482">
    <property type="component" value="Unassembled WGS sequence"/>
</dbReference>
<dbReference type="Gene3D" id="1.10.630.10">
    <property type="entry name" value="Cytochrome P450"/>
    <property type="match status" value="1"/>
</dbReference>
<gene>
    <name evidence="3" type="ORF">KGQ19_45395</name>
</gene>
<dbReference type="PROSITE" id="PS00086">
    <property type="entry name" value="CYTOCHROME_P450"/>
    <property type="match status" value="1"/>
</dbReference>
<dbReference type="InterPro" id="IPR036396">
    <property type="entry name" value="Cyt_P450_sf"/>
</dbReference>
<keyword evidence="2" id="KW-0479">Metal-binding</keyword>
<sequence>MTSTPVPPGAASPLGGRFIADPRPVLDRLRESCPVTHTTSPAGQEVWVVTREADVRAALLNPQLSLAREPADVGRPHRALDMTLVNYDPPDHTRIRRLAAPALSAARLAPWRERVAELAEGMLDGLGRRTGGAQNAAGAEVELLADFAQPFAFGVMCEVFGIAEAHRSALRSAMDTLADAQGHSAAEKEAAVSVLDSYVRWRVERDAAADCGTSADCGAGVIGEVIKAWTAGNETPGAAAVSRAELLDLLAMLLLAGYDSTVQMLALAILALSAQPDGLAPLAANGEPSPSAMDELLRMDTPGPFATTRHTLTDVRIAGTLIPAGSQVLLSLTAANHDHRAHTEPRLLRLDRTTRSRQLSFGLGPHYCLGSALARMTLAAALGGLARRWPAARVAVGAEQLRWRGGFLHRRLVALPVVLGV</sequence>
<comment type="caution">
    <text evidence="3">The sequence shown here is derived from an EMBL/GenBank/DDBJ whole genome shotgun (WGS) entry which is preliminary data.</text>
</comment>
<dbReference type="InterPro" id="IPR017972">
    <property type="entry name" value="Cyt_P450_CS"/>
</dbReference>
<dbReference type="PANTHER" id="PTHR46696:SF6">
    <property type="entry name" value="P450, PUTATIVE (EUROFUNG)-RELATED"/>
    <property type="match status" value="1"/>
</dbReference>
<dbReference type="EMBL" id="JAAFYZ010000322">
    <property type="protein sequence ID" value="MBS2554113.1"/>
    <property type="molecule type" value="Genomic_DNA"/>
</dbReference>
<evidence type="ECO:0000313" key="4">
    <source>
        <dbReference type="Proteomes" id="UP000730482"/>
    </source>
</evidence>
<proteinExistence type="inferred from homology"/>
<organism evidence="3 4">
    <name type="scientific">Catenulispora pinistramenti</name>
    <dbReference type="NCBI Taxonomy" id="2705254"/>
    <lineage>
        <taxon>Bacteria</taxon>
        <taxon>Bacillati</taxon>
        <taxon>Actinomycetota</taxon>
        <taxon>Actinomycetes</taxon>
        <taxon>Catenulisporales</taxon>
        <taxon>Catenulisporaceae</taxon>
        <taxon>Catenulispora</taxon>
    </lineage>
</organism>
<keyword evidence="2" id="KW-0408">Iron</keyword>
<keyword evidence="2" id="KW-0560">Oxidoreductase</keyword>
<accession>A0ABS5L713</accession>
<dbReference type="Pfam" id="PF00067">
    <property type="entry name" value="p450"/>
    <property type="match status" value="1"/>
</dbReference>
<protein>
    <submittedName>
        <fullName evidence="3">Cytochrome P450</fullName>
    </submittedName>
</protein>
<dbReference type="PANTHER" id="PTHR46696">
    <property type="entry name" value="P450, PUTATIVE (EUROFUNG)-RELATED"/>
    <property type="match status" value="1"/>
</dbReference>
<evidence type="ECO:0000256" key="1">
    <source>
        <dbReference type="ARBA" id="ARBA00010617"/>
    </source>
</evidence>
<dbReference type="SUPFAM" id="SSF48264">
    <property type="entry name" value="Cytochrome P450"/>
    <property type="match status" value="1"/>
</dbReference>
<keyword evidence="2" id="KW-0349">Heme</keyword>
<comment type="similarity">
    <text evidence="1 2">Belongs to the cytochrome P450 family.</text>
</comment>
<keyword evidence="2" id="KW-0503">Monooxygenase</keyword>
<keyword evidence="4" id="KW-1185">Reference proteome</keyword>
<name>A0ABS5L713_9ACTN</name>